<feature type="binding site" evidence="5">
    <location>
        <position position="139"/>
    </location>
    <ligand>
        <name>substrate</name>
    </ligand>
</feature>
<gene>
    <name evidence="7" type="ORF">MHYMCMPASI_00637</name>
</gene>
<feature type="modified residue" description="N6-(pyridoxal phosphate)lysine" evidence="4">
    <location>
        <position position="41"/>
    </location>
</feature>
<dbReference type="GO" id="GO:0005829">
    <property type="term" value="C:cytosol"/>
    <property type="evidence" value="ECO:0007669"/>
    <property type="project" value="TreeGrafter"/>
</dbReference>
<dbReference type="EMBL" id="CAJVAF010000293">
    <property type="protein sequence ID" value="CAG7592912.1"/>
    <property type="molecule type" value="Genomic_DNA"/>
</dbReference>
<dbReference type="CDD" id="cd00430">
    <property type="entry name" value="PLPDE_III_AR"/>
    <property type="match status" value="1"/>
</dbReference>
<comment type="caution">
    <text evidence="7">The sequence shown here is derived from an EMBL/GenBank/DDBJ whole genome shotgun (WGS) entry which is preliminary data.</text>
</comment>
<dbReference type="Gene3D" id="2.40.37.10">
    <property type="entry name" value="Lyase, Ornithine Decarboxylase, Chain A, domain 1"/>
    <property type="match status" value="1"/>
</dbReference>
<dbReference type="GO" id="GO:0030632">
    <property type="term" value="P:D-alanine biosynthetic process"/>
    <property type="evidence" value="ECO:0007669"/>
    <property type="project" value="TreeGrafter"/>
</dbReference>
<dbReference type="InterPro" id="IPR001608">
    <property type="entry name" value="Ala_racemase_N"/>
</dbReference>
<dbReference type="PROSITE" id="PS00395">
    <property type="entry name" value="ALANINE_RACEMASE"/>
    <property type="match status" value="1"/>
</dbReference>
<evidence type="ECO:0000256" key="5">
    <source>
        <dbReference type="PIRSR" id="PIRSR600821-52"/>
    </source>
</evidence>
<dbReference type="Gene3D" id="3.20.20.10">
    <property type="entry name" value="Alanine racemase"/>
    <property type="match status" value="1"/>
</dbReference>
<dbReference type="Pfam" id="PF00842">
    <property type="entry name" value="Ala_racemase_C"/>
    <property type="match status" value="1"/>
</dbReference>
<dbReference type="InterPro" id="IPR020622">
    <property type="entry name" value="Ala_racemase_pyridoxalP-BS"/>
</dbReference>
<keyword evidence="8" id="KW-1185">Reference proteome</keyword>
<name>A0A8S4BWC4_9ACAR</name>
<dbReference type="SUPFAM" id="SSF50621">
    <property type="entry name" value="Alanine racemase C-terminal domain-like"/>
    <property type="match status" value="1"/>
</dbReference>
<evidence type="ECO:0000313" key="7">
    <source>
        <dbReference type="EMBL" id="CAG7592912.1"/>
    </source>
</evidence>
<feature type="binding site" evidence="5">
    <location>
        <position position="309"/>
    </location>
    <ligand>
        <name>substrate</name>
    </ligand>
</feature>
<evidence type="ECO:0000256" key="2">
    <source>
        <dbReference type="ARBA" id="ARBA00022898"/>
    </source>
</evidence>
<dbReference type="PANTHER" id="PTHR30511">
    <property type="entry name" value="ALANINE RACEMASE"/>
    <property type="match status" value="1"/>
</dbReference>
<dbReference type="SUPFAM" id="SSF51419">
    <property type="entry name" value="PLP-binding barrel"/>
    <property type="match status" value="1"/>
</dbReference>
<dbReference type="InterPro" id="IPR029066">
    <property type="entry name" value="PLP-binding_barrel"/>
</dbReference>
<evidence type="ECO:0000256" key="1">
    <source>
        <dbReference type="ARBA" id="ARBA00001933"/>
    </source>
</evidence>
<dbReference type="AlphaFoldDB" id="A0A8S4BWC4"/>
<dbReference type="GO" id="GO:0008784">
    <property type="term" value="F:alanine racemase activity"/>
    <property type="evidence" value="ECO:0007669"/>
    <property type="project" value="InterPro"/>
</dbReference>
<dbReference type="InterPro" id="IPR011079">
    <property type="entry name" value="Ala_racemase_C"/>
</dbReference>
<accession>A0A8S4BWC4</accession>
<dbReference type="Pfam" id="PF01168">
    <property type="entry name" value="Ala_racemase_N"/>
    <property type="match status" value="1"/>
</dbReference>
<dbReference type="NCBIfam" id="TIGR00492">
    <property type="entry name" value="alr"/>
    <property type="match status" value="1"/>
</dbReference>
<evidence type="ECO:0000313" key="8">
    <source>
        <dbReference type="Proteomes" id="UP000837675"/>
    </source>
</evidence>
<evidence type="ECO:0000256" key="4">
    <source>
        <dbReference type="PIRSR" id="PIRSR600821-50"/>
    </source>
</evidence>
<dbReference type="InterPro" id="IPR009006">
    <property type="entry name" value="Ala_racemase/Decarboxylase_C"/>
</dbReference>
<keyword evidence="2 4" id="KW-0663">Pyridoxal phosphate</keyword>
<dbReference type="PRINTS" id="PR00992">
    <property type="entry name" value="ALARACEMASE"/>
</dbReference>
<dbReference type="PANTHER" id="PTHR30511:SF0">
    <property type="entry name" value="ALANINE RACEMASE, CATABOLIC-RELATED"/>
    <property type="match status" value="1"/>
</dbReference>
<dbReference type="InterPro" id="IPR000821">
    <property type="entry name" value="Ala_racemase"/>
</dbReference>
<organism evidence="7 8">
    <name type="scientific">Hyalomma marginatum</name>
    <dbReference type="NCBI Taxonomy" id="34627"/>
    <lineage>
        <taxon>Eukaryota</taxon>
        <taxon>Metazoa</taxon>
        <taxon>Ecdysozoa</taxon>
        <taxon>Arthropoda</taxon>
        <taxon>Chelicerata</taxon>
        <taxon>Arachnida</taxon>
        <taxon>Acari</taxon>
        <taxon>Parasitiformes</taxon>
        <taxon>Ixodida</taxon>
        <taxon>Ixodoidea</taxon>
        <taxon>Ixodidae</taxon>
        <taxon>Hyalomminae</taxon>
        <taxon>Hyalomma</taxon>
    </lineage>
</organism>
<dbReference type="GO" id="GO:0030170">
    <property type="term" value="F:pyridoxal phosphate binding"/>
    <property type="evidence" value="ECO:0007669"/>
    <property type="project" value="TreeGrafter"/>
</dbReference>
<sequence>MKSTLSPNNTFLNINLNKILENYKIVKKHLKKGCKVGAVVKANAYGLGQEQVVRALYQEGCHKFCVSNLDEALQIERTLEKEIYIMHGIGSIEMAELARGEGFIPILNHLGQIKIWNLIAKKKSEKLKAIIQIDTGMGRFGLSNTEIKELIANPDLISNIEINYIMSHMSCAEQENHPSTVKQLQEFKRYLEFFPGIKATFANSAGIFLGEDFHFDMVRPGCALYGINPTSSELNPMNSVVELYGYIVQKRIIEKEQFIGYRAQYKAAPGEKLFVIECGYADGYVRSLSNKGICYAEGYFLPVVGIVSMDAIIVNASALPQTLFDKITHIELLGEHITIDDIAKYTNTISYEILTTRFGNRCKRFYISNNNF</sequence>
<feature type="domain" description="Alanine racemase C-terminal" evidence="6">
    <location>
        <begin position="240"/>
        <end position="367"/>
    </location>
</feature>
<evidence type="ECO:0000259" key="6">
    <source>
        <dbReference type="SMART" id="SM01005"/>
    </source>
</evidence>
<reference evidence="7" key="1">
    <citation type="submission" date="2021-06" db="EMBL/GenBank/DDBJ databases">
        <authorList>
            <person name="Nardi T."/>
            <person name="Nardi T."/>
        </authorList>
    </citation>
    <scope>NUCLEOTIDE SEQUENCE</scope>
</reference>
<comment type="cofactor">
    <cofactor evidence="1 4">
        <name>pyridoxal 5'-phosphate</name>
        <dbReference type="ChEBI" id="CHEBI:597326"/>
    </cofactor>
</comment>
<dbReference type="Proteomes" id="UP000837675">
    <property type="component" value="Unassembled WGS sequence"/>
</dbReference>
<dbReference type="HAMAP" id="MF_01201">
    <property type="entry name" value="Ala_racemase"/>
    <property type="match status" value="1"/>
</dbReference>
<keyword evidence="3" id="KW-0413">Isomerase</keyword>
<evidence type="ECO:0000256" key="3">
    <source>
        <dbReference type="ARBA" id="ARBA00023235"/>
    </source>
</evidence>
<dbReference type="SMART" id="SM01005">
    <property type="entry name" value="Ala_racemase_C"/>
    <property type="match status" value="1"/>
</dbReference>
<protein>
    <submittedName>
        <fullName evidence="7">Alanine racemase</fullName>
    </submittedName>
</protein>
<proteinExistence type="inferred from homology"/>